<dbReference type="GO" id="GO:0020037">
    <property type="term" value="F:heme binding"/>
    <property type="evidence" value="ECO:0007669"/>
    <property type="project" value="InterPro"/>
</dbReference>
<evidence type="ECO:0000256" key="18">
    <source>
        <dbReference type="RuleBase" id="RU000370"/>
    </source>
</evidence>
<dbReference type="EC" id="7.1.1.9" evidence="4"/>
<comment type="similarity">
    <text evidence="3 18">Belongs to the heme-copper respiratory oxidase family.</text>
</comment>
<dbReference type="PROSITE" id="PS50855">
    <property type="entry name" value="COX1"/>
    <property type="match status" value="1"/>
</dbReference>
<dbReference type="PROSITE" id="PS00077">
    <property type="entry name" value="COX1_CUB"/>
    <property type="match status" value="1"/>
</dbReference>
<evidence type="ECO:0000313" key="23">
    <source>
        <dbReference type="EMBL" id="BAT27267.1"/>
    </source>
</evidence>
<feature type="domain" description="Heme-copper oxidase subunit III family profile" evidence="21">
    <location>
        <begin position="671"/>
        <end position="845"/>
    </location>
</feature>
<feature type="transmembrane region" description="Helical" evidence="20">
    <location>
        <begin position="618"/>
        <end position="638"/>
    </location>
</feature>
<feature type="transmembrane region" description="Helical" evidence="20">
    <location>
        <begin position="441"/>
        <end position="466"/>
    </location>
</feature>
<dbReference type="GO" id="GO:0022904">
    <property type="term" value="P:respiratory electron transport chain"/>
    <property type="evidence" value="ECO:0007669"/>
    <property type="project" value="InterPro"/>
</dbReference>
<evidence type="ECO:0000256" key="5">
    <source>
        <dbReference type="ARBA" id="ARBA00022448"/>
    </source>
</evidence>
<dbReference type="InterPro" id="IPR000883">
    <property type="entry name" value="Cyt_C_Oxase_1"/>
</dbReference>
<feature type="transmembrane region" description="Helical" evidence="20">
    <location>
        <begin position="370"/>
        <end position="393"/>
    </location>
</feature>
<dbReference type="GO" id="GO:0046872">
    <property type="term" value="F:metal ion binding"/>
    <property type="evidence" value="ECO:0007669"/>
    <property type="project" value="UniProtKB-KW"/>
</dbReference>
<keyword evidence="10" id="KW-0479">Metal-binding</keyword>
<dbReference type="InterPro" id="IPR013833">
    <property type="entry name" value="Cyt_c_oxidase_su3_a-hlx"/>
</dbReference>
<evidence type="ECO:0000256" key="4">
    <source>
        <dbReference type="ARBA" id="ARBA00012949"/>
    </source>
</evidence>
<dbReference type="EMBL" id="LC066375">
    <property type="protein sequence ID" value="BAT27267.1"/>
    <property type="molecule type" value="Genomic_DNA"/>
</dbReference>
<feature type="transmembrane region" description="Helical" evidence="20">
    <location>
        <begin position="745"/>
        <end position="767"/>
    </location>
</feature>
<feature type="transmembrane region" description="Helical" evidence="20">
    <location>
        <begin position="713"/>
        <end position="733"/>
    </location>
</feature>
<dbReference type="PANTHER" id="PTHR10422">
    <property type="entry name" value="CYTOCHROME C OXIDASE SUBUNIT 1"/>
    <property type="match status" value="1"/>
</dbReference>
<evidence type="ECO:0000256" key="12">
    <source>
        <dbReference type="ARBA" id="ARBA00022982"/>
    </source>
</evidence>
<feature type="transmembrane region" description="Helical" evidence="20">
    <location>
        <begin position="178"/>
        <end position="199"/>
    </location>
</feature>
<evidence type="ECO:0000256" key="9">
    <source>
        <dbReference type="ARBA" id="ARBA00022692"/>
    </source>
</evidence>
<keyword evidence="11" id="KW-1278">Translocase</keyword>
<keyword evidence="15" id="KW-0186">Copper</keyword>
<evidence type="ECO:0000256" key="15">
    <source>
        <dbReference type="ARBA" id="ARBA00023008"/>
    </source>
</evidence>
<dbReference type="Pfam" id="PF00115">
    <property type="entry name" value="COX1"/>
    <property type="match status" value="1"/>
</dbReference>
<evidence type="ECO:0000256" key="19">
    <source>
        <dbReference type="SAM" id="MobiDB-lite"/>
    </source>
</evidence>
<dbReference type="PROSITE" id="PS50253">
    <property type="entry name" value="COX3"/>
    <property type="match status" value="1"/>
</dbReference>
<keyword evidence="5 18" id="KW-0813">Transport</keyword>
<dbReference type="FunFam" id="1.20.210.10:FF:000006">
    <property type="entry name" value="Cytochrome c oxidase subunit 1"/>
    <property type="match status" value="1"/>
</dbReference>
<dbReference type="InterPro" id="IPR023615">
    <property type="entry name" value="Cyt_c_Oxase_su1_BS"/>
</dbReference>
<protein>
    <recommendedName>
        <fullName evidence="4">cytochrome-c oxidase</fullName>
        <ecNumber evidence="4">7.1.1.9</ecNumber>
    </recommendedName>
</protein>
<evidence type="ECO:0000259" key="21">
    <source>
        <dbReference type="PROSITE" id="PS50253"/>
    </source>
</evidence>
<dbReference type="Gene3D" id="1.20.210.10">
    <property type="entry name" value="Cytochrome c oxidase-like, subunit I domain"/>
    <property type="match status" value="1"/>
</dbReference>
<feature type="region of interest" description="Disordered" evidence="19">
    <location>
        <begin position="1"/>
        <end position="21"/>
    </location>
</feature>
<organism evidence="23">
    <name type="scientific">Aureimonas frigidaquae</name>
    <dbReference type="NCBI Taxonomy" id="424757"/>
    <lineage>
        <taxon>Bacteria</taxon>
        <taxon>Pseudomonadati</taxon>
        <taxon>Pseudomonadota</taxon>
        <taxon>Alphaproteobacteria</taxon>
        <taxon>Hyphomicrobiales</taxon>
        <taxon>Aurantimonadaceae</taxon>
        <taxon>Aureimonas</taxon>
    </lineage>
</organism>
<keyword evidence="9 18" id="KW-0812">Transmembrane</keyword>
<feature type="transmembrane region" description="Helical" evidence="20">
    <location>
        <begin position="405"/>
        <end position="429"/>
    </location>
</feature>
<evidence type="ECO:0000256" key="13">
    <source>
        <dbReference type="ARBA" id="ARBA00022989"/>
    </source>
</evidence>
<dbReference type="SUPFAM" id="SSF81452">
    <property type="entry name" value="Cytochrome c oxidase subunit III-like"/>
    <property type="match status" value="1"/>
</dbReference>
<evidence type="ECO:0000256" key="20">
    <source>
        <dbReference type="SAM" id="Phobius"/>
    </source>
</evidence>
<dbReference type="InterPro" id="IPR023616">
    <property type="entry name" value="Cyt_c_oxase-like_su1_dom"/>
</dbReference>
<dbReference type="GO" id="GO:0006119">
    <property type="term" value="P:oxidative phosphorylation"/>
    <property type="evidence" value="ECO:0007669"/>
    <property type="project" value="UniProtKB-UniPathway"/>
</dbReference>
<evidence type="ECO:0000256" key="14">
    <source>
        <dbReference type="ARBA" id="ARBA00023004"/>
    </source>
</evidence>
<evidence type="ECO:0000256" key="17">
    <source>
        <dbReference type="ARBA" id="ARBA00047816"/>
    </source>
</evidence>
<feature type="transmembrane region" description="Helical" evidence="20">
    <location>
        <begin position="90"/>
        <end position="119"/>
    </location>
</feature>
<feature type="transmembrane region" description="Helical" evidence="20">
    <location>
        <begin position="299"/>
        <end position="320"/>
    </location>
</feature>
<evidence type="ECO:0000256" key="3">
    <source>
        <dbReference type="ARBA" id="ARBA00009578"/>
    </source>
</evidence>
<dbReference type="NCBIfam" id="TIGR02891">
    <property type="entry name" value="CtaD_CoxA"/>
    <property type="match status" value="1"/>
</dbReference>
<feature type="transmembrane region" description="Helical" evidence="20">
    <location>
        <begin position="486"/>
        <end position="507"/>
    </location>
</feature>
<comment type="subcellular location">
    <subcellularLocation>
        <location evidence="1">Cell membrane</location>
        <topology evidence="1">Multi-pass membrane protein</topology>
    </subcellularLocation>
</comment>
<feature type="transmembrane region" description="Helical" evidence="20">
    <location>
        <begin position="332"/>
        <end position="358"/>
    </location>
</feature>
<evidence type="ECO:0000256" key="11">
    <source>
        <dbReference type="ARBA" id="ARBA00022967"/>
    </source>
</evidence>
<evidence type="ECO:0000256" key="1">
    <source>
        <dbReference type="ARBA" id="ARBA00004651"/>
    </source>
</evidence>
<evidence type="ECO:0000256" key="6">
    <source>
        <dbReference type="ARBA" id="ARBA00022475"/>
    </source>
</evidence>
<keyword evidence="12 18" id="KW-0249">Electron transport</keyword>
<name>A0A0P0Z0W5_9HYPH</name>
<evidence type="ECO:0000256" key="10">
    <source>
        <dbReference type="ARBA" id="ARBA00022723"/>
    </source>
</evidence>
<evidence type="ECO:0000259" key="22">
    <source>
        <dbReference type="PROSITE" id="PS50855"/>
    </source>
</evidence>
<dbReference type="InterPro" id="IPR014241">
    <property type="entry name" value="Cyt_c_oxidase_su1_bac"/>
</dbReference>
<dbReference type="GO" id="GO:0005886">
    <property type="term" value="C:plasma membrane"/>
    <property type="evidence" value="ECO:0007669"/>
    <property type="project" value="UniProtKB-SubCell"/>
</dbReference>
<dbReference type="OrthoDB" id="9803294at2"/>
<evidence type="ECO:0000256" key="16">
    <source>
        <dbReference type="ARBA" id="ARBA00023136"/>
    </source>
</evidence>
<feature type="transmembrane region" description="Helical" evidence="20">
    <location>
        <begin position="670"/>
        <end position="693"/>
    </location>
</feature>
<dbReference type="PANTHER" id="PTHR10422:SF35">
    <property type="entry name" value="CYTOCHROME BO(3) UBIQUINOL OXIDASE SUBUNIT 1"/>
    <property type="match status" value="1"/>
</dbReference>
<keyword evidence="8 18" id="KW-0679">Respiratory chain</keyword>
<dbReference type="GO" id="GO:0004129">
    <property type="term" value="F:cytochrome-c oxidase activity"/>
    <property type="evidence" value="ECO:0007669"/>
    <property type="project" value="UniProtKB-EC"/>
</dbReference>
<keyword evidence="6" id="KW-1003">Cell membrane</keyword>
<feature type="transmembrane region" description="Helical" evidence="20">
    <location>
        <begin position="219"/>
        <end position="242"/>
    </location>
</feature>
<feature type="transmembrane region" description="Helical" evidence="20">
    <location>
        <begin position="262"/>
        <end position="287"/>
    </location>
</feature>
<feature type="transmembrane region" description="Helical" evidence="20">
    <location>
        <begin position="779"/>
        <end position="803"/>
    </location>
</feature>
<dbReference type="InterPro" id="IPR000298">
    <property type="entry name" value="Cyt_c_oxidase-like_su3"/>
</dbReference>
<feature type="transmembrane region" description="Helical" evidence="20">
    <location>
        <begin position="593"/>
        <end position="612"/>
    </location>
</feature>
<dbReference type="SUPFAM" id="SSF81442">
    <property type="entry name" value="Cytochrome c oxidase subunit I-like"/>
    <property type="match status" value="1"/>
</dbReference>
<keyword evidence="14" id="KW-0408">Iron</keyword>
<feature type="transmembrane region" description="Helical" evidence="20">
    <location>
        <begin position="48"/>
        <end position="70"/>
    </location>
</feature>
<dbReference type="GO" id="GO:0015990">
    <property type="term" value="P:electron transport coupled proton transport"/>
    <property type="evidence" value="ECO:0007669"/>
    <property type="project" value="InterPro"/>
</dbReference>
<feature type="transmembrane region" description="Helical" evidence="20">
    <location>
        <begin position="824"/>
        <end position="846"/>
    </location>
</feature>
<dbReference type="InterPro" id="IPR036927">
    <property type="entry name" value="Cyt_c_oxase-like_su1_sf"/>
</dbReference>
<comment type="pathway">
    <text evidence="2">Energy metabolism; oxidative phosphorylation.</text>
</comment>
<feature type="domain" description="Cytochrome oxidase subunit I profile" evidence="22">
    <location>
        <begin position="31"/>
        <end position="557"/>
    </location>
</feature>
<dbReference type="AlphaFoldDB" id="A0A0P0Z0W5"/>
<accession>A0A0P0Z0W5</accession>
<feature type="compositionally biased region" description="Basic and acidic residues" evidence="19">
    <location>
        <begin position="12"/>
        <end position="21"/>
    </location>
</feature>
<keyword evidence="16 20" id="KW-0472">Membrane</keyword>
<feature type="transmembrane region" description="Helical" evidence="20">
    <location>
        <begin position="131"/>
        <end position="150"/>
    </location>
</feature>
<reference evidence="23" key="1">
    <citation type="journal article" date="2015" name="Proc. Natl. Acad. Sci. U.S.A.">
        <title>Bacterial clade with the ribosomal RNA operon on a small plasmid rather than the chromosome.</title>
        <authorList>
            <person name="Anda M."/>
            <person name="Ohtsubo Y."/>
            <person name="Okubo T."/>
            <person name="Sugawara M."/>
            <person name="Nagata Y."/>
            <person name="Tsuda M."/>
            <person name="Minamisawa K."/>
            <person name="Mitsui H."/>
        </authorList>
    </citation>
    <scope>NUCLEOTIDE SEQUENCE</scope>
    <source>
        <strain evidence="23">JCM 14755</strain>
    </source>
</reference>
<comment type="catalytic activity">
    <reaction evidence="17">
        <text>4 Fe(II)-[cytochrome c] + O2 + 8 H(+)(in) = 4 Fe(III)-[cytochrome c] + 2 H2O + 4 H(+)(out)</text>
        <dbReference type="Rhea" id="RHEA:11436"/>
        <dbReference type="Rhea" id="RHEA-COMP:10350"/>
        <dbReference type="Rhea" id="RHEA-COMP:14399"/>
        <dbReference type="ChEBI" id="CHEBI:15377"/>
        <dbReference type="ChEBI" id="CHEBI:15378"/>
        <dbReference type="ChEBI" id="CHEBI:15379"/>
        <dbReference type="ChEBI" id="CHEBI:29033"/>
        <dbReference type="ChEBI" id="CHEBI:29034"/>
        <dbReference type="EC" id="7.1.1.9"/>
    </reaction>
</comment>
<dbReference type="UniPathway" id="UPA00705"/>
<proteinExistence type="inferred from homology"/>
<evidence type="ECO:0000256" key="8">
    <source>
        <dbReference type="ARBA" id="ARBA00022660"/>
    </source>
</evidence>
<keyword evidence="13 20" id="KW-1133">Transmembrane helix</keyword>
<evidence type="ECO:0000256" key="2">
    <source>
        <dbReference type="ARBA" id="ARBA00004673"/>
    </source>
</evidence>
<dbReference type="RefSeq" id="WP_062228342.1">
    <property type="nucleotide sequence ID" value="NZ_BBWR01000012.1"/>
</dbReference>
<keyword evidence="7 18" id="KW-0349">Heme</keyword>
<evidence type="ECO:0000256" key="7">
    <source>
        <dbReference type="ARBA" id="ARBA00022617"/>
    </source>
</evidence>
<dbReference type="InterPro" id="IPR035973">
    <property type="entry name" value="Cyt_c_oxidase_su3-like_sf"/>
</dbReference>
<dbReference type="PRINTS" id="PR01165">
    <property type="entry name" value="CYCOXIDASEI"/>
</dbReference>
<sequence length="851" mass="93835">MSATTVPPASTRDQEDPAVRKEQEERLIRTWESPSGWRYWSDVNNTEVGIWYTATAFVFLLFAGVLGLLIRVQLAVPENDFLTATFYNQVYTLHGTAMMFLFAVPIFEAVAIILLPQMLGARDLPFPRLSAFGYWCFLIGGVFVCGSIFFNSAPDSGWFMYPPLTTQERFTPGYGADIWLLGLSFIEVASIAAAVELIVGTLKCRPPGMRLNLMPLYAWYVLVVATMILFAFPPLIAGDILFEMERLFDWPFFDPERGGDPLLWQHLFWIFGHPEVYIIFLPSIALLAMIIPTFARRPLLGYSWIVLAAVGTGFLSFGLWAHHMFTTGLPSISLGFFSAASEAVAIPTGVQIFVFLATCLTGRMIMSLPMLWVSGSLAVFVLGGLTGVMVALAPFDWQAHDTYFIVAHLHYVIIGGVFFPIIAGLYYYWPIISGRRLSDRAGKIAFWMMFSGFNIAFFPMHFSGLIGMPRRIWTYPSGLGMELPNLVSSVGAFILAAGVLVIVWDVLRPRRDPLVGRNTWNAGTLEWMGEVPDKPWGARSVPIVTTRYPLWDQPGFVDDVDKGRFYLPDAEEGRRETIVTSVLDAEPIQCLRVPGPSFVPMIAALFLGASFITATFHWWWAMFGTLFLALAAVIHWLWRATSVIPEKTHKDVGRGLSLPLYVSGPHSVSWWAMFITMLGDMTAFLSLVFGYLFYFTIHEAFPPAEMSGPGVAWPATALALFALAFGATLLSHLRMRAGAVGQARGLIALGTLAVLAGGAALLMGPHATGLAPRAHVYPAIVWLLAIWTALHAVVGAIMLLYCLARSLAGQLTPRHDIDLANVRLYFHFLGATALITVAVLVLVPLASGGNG</sequence>
<dbReference type="Gene3D" id="1.20.120.80">
    <property type="entry name" value="Cytochrome c oxidase, subunit III, four-helix bundle"/>
    <property type="match status" value="1"/>
</dbReference>